<comment type="caution">
    <text evidence="2">The sequence shown here is derived from an EMBL/GenBank/DDBJ whole genome shotgun (WGS) entry which is preliminary data.</text>
</comment>
<dbReference type="AlphaFoldDB" id="A0A200QVZ6"/>
<name>A0A200QVZ6_MACCD</name>
<organism evidence="2 3">
    <name type="scientific">Macleaya cordata</name>
    <name type="common">Five-seeded plume-poppy</name>
    <name type="synonym">Bocconia cordata</name>
    <dbReference type="NCBI Taxonomy" id="56857"/>
    <lineage>
        <taxon>Eukaryota</taxon>
        <taxon>Viridiplantae</taxon>
        <taxon>Streptophyta</taxon>
        <taxon>Embryophyta</taxon>
        <taxon>Tracheophyta</taxon>
        <taxon>Spermatophyta</taxon>
        <taxon>Magnoliopsida</taxon>
        <taxon>Ranunculales</taxon>
        <taxon>Papaveraceae</taxon>
        <taxon>Papaveroideae</taxon>
        <taxon>Macleaya</taxon>
    </lineage>
</organism>
<keyword evidence="3" id="KW-1185">Reference proteome</keyword>
<accession>A0A200QVZ6</accession>
<dbReference type="Proteomes" id="UP000195402">
    <property type="component" value="Unassembled WGS sequence"/>
</dbReference>
<protein>
    <submittedName>
        <fullName evidence="2">Uncharacterized protein</fullName>
    </submittedName>
</protein>
<proteinExistence type="predicted"/>
<feature type="compositionally biased region" description="Basic and acidic residues" evidence="1">
    <location>
        <begin position="41"/>
        <end position="53"/>
    </location>
</feature>
<reference evidence="2 3" key="1">
    <citation type="journal article" date="2017" name="Mol. Plant">
        <title>The Genome of Medicinal Plant Macleaya cordata Provides New Insights into Benzylisoquinoline Alkaloids Metabolism.</title>
        <authorList>
            <person name="Liu X."/>
            <person name="Liu Y."/>
            <person name="Huang P."/>
            <person name="Ma Y."/>
            <person name="Qing Z."/>
            <person name="Tang Q."/>
            <person name="Cao H."/>
            <person name="Cheng P."/>
            <person name="Zheng Y."/>
            <person name="Yuan Z."/>
            <person name="Zhou Y."/>
            <person name="Liu J."/>
            <person name="Tang Z."/>
            <person name="Zhuo Y."/>
            <person name="Zhang Y."/>
            <person name="Yu L."/>
            <person name="Huang J."/>
            <person name="Yang P."/>
            <person name="Peng Q."/>
            <person name="Zhang J."/>
            <person name="Jiang W."/>
            <person name="Zhang Z."/>
            <person name="Lin K."/>
            <person name="Ro D.K."/>
            <person name="Chen X."/>
            <person name="Xiong X."/>
            <person name="Shang Y."/>
            <person name="Huang S."/>
            <person name="Zeng J."/>
        </authorList>
    </citation>
    <scope>NUCLEOTIDE SEQUENCE [LARGE SCALE GENOMIC DNA]</scope>
    <source>
        <strain evidence="3">cv. BLH2017</strain>
        <tissue evidence="2">Root</tissue>
    </source>
</reference>
<evidence type="ECO:0000313" key="2">
    <source>
        <dbReference type="EMBL" id="OVA14639.1"/>
    </source>
</evidence>
<feature type="region of interest" description="Disordered" evidence="1">
    <location>
        <begin position="41"/>
        <end position="66"/>
    </location>
</feature>
<dbReference type="EMBL" id="MVGT01001027">
    <property type="protein sequence ID" value="OVA14639.1"/>
    <property type="molecule type" value="Genomic_DNA"/>
</dbReference>
<dbReference type="InParanoid" id="A0A200QVZ6"/>
<evidence type="ECO:0000313" key="3">
    <source>
        <dbReference type="Proteomes" id="UP000195402"/>
    </source>
</evidence>
<sequence length="66" mass="7774">MCFSLGLKSKKRKEHVRMEKFNQQEESQGLLLMEIEKWKKQQQDIMNRGEGEASKQPFAPPANPKR</sequence>
<gene>
    <name evidence="2" type="ORF">BVC80_1815g44</name>
</gene>
<evidence type="ECO:0000256" key="1">
    <source>
        <dbReference type="SAM" id="MobiDB-lite"/>
    </source>
</evidence>